<proteinExistence type="predicted"/>
<dbReference type="RefSeq" id="WP_131473736.1">
    <property type="nucleotide sequence ID" value="NZ_CAXLJE010000006.1"/>
</dbReference>
<evidence type="ECO:0000313" key="3">
    <source>
        <dbReference type="Proteomes" id="UP001215461"/>
    </source>
</evidence>
<dbReference type="SUPFAM" id="SSF51556">
    <property type="entry name" value="Metallo-dependent hydrolases"/>
    <property type="match status" value="1"/>
</dbReference>
<reference evidence="2 3" key="1">
    <citation type="submission" date="2020-03" db="EMBL/GenBank/DDBJ databases">
        <title>Comparative genomics of Weissella paramesenteroides.</title>
        <authorList>
            <person name="Kant R."/>
            <person name="Takala T."/>
            <person name="Saris P."/>
        </authorList>
    </citation>
    <scope>NUCLEOTIDE SEQUENCE [LARGE SCALE GENOMIC DNA]</scope>
    <source>
        <strain evidence="2 3">SJ27-4</strain>
    </source>
</reference>
<dbReference type="PANTHER" id="PTHR43135:SF3">
    <property type="entry name" value="ALPHA-D-RIBOSE 1-METHYLPHOSPHONATE 5-TRIPHOSPHATE DIPHOSPHATASE"/>
    <property type="match status" value="1"/>
</dbReference>
<name>A0A4Q7IWQ5_WEIPA</name>
<sequence>MTKVKFINGEIFIAGEFKAADFTVDTESGYFTINDNYSQVVSLSGKFVIPGLINAHTHISDLTANDKKQLTTITNEAELTIYAIKHLHELLSDGVTTIREVGAANNIDIKLAKLIKQHVIEGPNIIASGAALTITGGHGAGVIGKEVDGMDEVRKATRQLIKQGAKNIKLMATGGVTSNDQEVPGNVQFSVSELATAVEEAHNYGIPVAAHAQGNQGIKNAIKAGVDSIEHAIYLDDEAIDMLLETDTPIVPTLSAPDAIHDHKEDIVKWMYDKNEDVLIAHRHSIAKAIKAGVRVVMGTDAGTPFNNFDDGSTKELEKMTSLGLTSGDALLAATSSAAKALRIDDHVGKIAPGFMADFIVLDENPLANIKVLQYPKTVYKFGKLIN</sequence>
<dbReference type="CDD" id="cd01299">
    <property type="entry name" value="Met_dep_hydrolase_A"/>
    <property type="match status" value="1"/>
</dbReference>
<evidence type="ECO:0000259" key="1">
    <source>
        <dbReference type="Pfam" id="PF01979"/>
    </source>
</evidence>
<dbReference type="EMBL" id="JAANXN010000002">
    <property type="protein sequence ID" value="MDF8370428.1"/>
    <property type="molecule type" value="Genomic_DNA"/>
</dbReference>
<gene>
    <name evidence="2" type="ORF">G9403_01970</name>
</gene>
<dbReference type="GeneID" id="93949970"/>
<accession>A0A4Q7IWQ5</accession>
<dbReference type="AlphaFoldDB" id="A0A4Q7IWQ5"/>
<protein>
    <submittedName>
        <fullName evidence="2">Amidohydrolase family protein</fullName>
    </submittedName>
</protein>
<organism evidence="2 3">
    <name type="scientific">Weissella paramesenteroides</name>
    <name type="common">Leuconostoc paramesenteroides</name>
    <dbReference type="NCBI Taxonomy" id="1249"/>
    <lineage>
        <taxon>Bacteria</taxon>
        <taxon>Bacillati</taxon>
        <taxon>Bacillota</taxon>
        <taxon>Bacilli</taxon>
        <taxon>Lactobacillales</taxon>
        <taxon>Lactobacillaceae</taxon>
        <taxon>Weissella</taxon>
    </lineage>
</organism>
<dbReference type="PANTHER" id="PTHR43135">
    <property type="entry name" value="ALPHA-D-RIBOSE 1-METHYLPHOSPHONATE 5-TRIPHOSPHATE DIPHOSPHATASE"/>
    <property type="match status" value="1"/>
</dbReference>
<comment type="caution">
    <text evidence="2">The sequence shown here is derived from an EMBL/GenBank/DDBJ whole genome shotgun (WGS) entry which is preliminary data.</text>
</comment>
<dbReference type="SUPFAM" id="SSF51338">
    <property type="entry name" value="Composite domain of metallo-dependent hydrolases"/>
    <property type="match status" value="1"/>
</dbReference>
<dbReference type="InterPro" id="IPR032466">
    <property type="entry name" value="Metal_Hydrolase"/>
</dbReference>
<dbReference type="InterPro" id="IPR051781">
    <property type="entry name" value="Metallo-dep_Hydrolase"/>
</dbReference>
<dbReference type="Proteomes" id="UP001215461">
    <property type="component" value="Unassembled WGS sequence"/>
</dbReference>
<feature type="domain" description="Amidohydrolase-related" evidence="1">
    <location>
        <begin position="47"/>
        <end position="381"/>
    </location>
</feature>
<evidence type="ECO:0000313" key="2">
    <source>
        <dbReference type="EMBL" id="MDF8370428.1"/>
    </source>
</evidence>
<dbReference type="Pfam" id="PF01979">
    <property type="entry name" value="Amidohydro_1"/>
    <property type="match status" value="1"/>
</dbReference>
<dbReference type="Gene3D" id="3.20.20.140">
    <property type="entry name" value="Metal-dependent hydrolases"/>
    <property type="match status" value="1"/>
</dbReference>
<dbReference type="Gene3D" id="2.30.40.10">
    <property type="entry name" value="Urease, subunit C, domain 1"/>
    <property type="match status" value="1"/>
</dbReference>
<dbReference type="InterPro" id="IPR006680">
    <property type="entry name" value="Amidohydro-rel"/>
</dbReference>
<dbReference type="InterPro" id="IPR011059">
    <property type="entry name" value="Metal-dep_hydrolase_composite"/>
</dbReference>
<dbReference type="InterPro" id="IPR057744">
    <property type="entry name" value="OTAase-like"/>
</dbReference>
<dbReference type="GO" id="GO:0016810">
    <property type="term" value="F:hydrolase activity, acting on carbon-nitrogen (but not peptide) bonds"/>
    <property type="evidence" value="ECO:0007669"/>
    <property type="project" value="InterPro"/>
</dbReference>